<name>A0A7V5LJA1_CALAY</name>
<protein>
    <submittedName>
        <fullName evidence="1">PorV/PorQ family protein</fullName>
    </submittedName>
</protein>
<dbReference type="NCBIfam" id="NF033709">
    <property type="entry name" value="PorV_fam"/>
    <property type="match status" value="1"/>
</dbReference>
<dbReference type="Gene3D" id="2.40.160.60">
    <property type="entry name" value="Outer membrane protein transport protein (OMPP1/FadL/TodX)"/>
    <property type="match status" value="1"/>
</dbReference>
<gene>
    <name evidence="1" type="ORF">ENL21_07150</name>
</gene>
<accession>A0A7V5LJA1</accession>
<organism evidence="1">
    <name type="scientific">Caldithrix abyssi</name>
    <dbReference type="NCBI Taxonomy" id="187145"/>
    <lineage>
        <taxon>Bacteria</taxon>
        <taxon>Pseudomonadati</taxon>
        <taxon>Calditrichota</taxon>
        <taxon>Calditrichia</taxon>
        <taxon>Calditrichales</taxon>
        <taxon>Calditrichaceae</taxon>
        <taxon>Caldithrix</taxon>
    </lineage>
</organism>
<dbReference type="AlphaFoldDB" id="A0A7V5LJA1"/>
<comment type="caution">
    <text evidence="1">The sequence shown here is derived from an EMBL/GenBank/DDBJ whole genome shotgun (WGS) entry which is preliminary data.</text>
</comment>
<dbReference type="EMBL" id="DRTD01000529">
    <property type="protein sequence ID" value="HHE55542.1"/>
    <property type="molecule type" value="Genomic_DNA"/>
</dbReference>
<reference evidence="1" key="1">
    <citation type="journal article" date="2020" name="mSystems">
        <title>Genome- and Community-Level Interaction Insights into Carbon Utilization and Element Cycling Functions of Hydrothermarchaeota in Hydrothermal Sediment.</title>
        <authorList>
            <person name="Zhou Z."/>
            <person name="Liu Y."/>
            <person name="Xu W."/>
            <person name="Pan J."/>
            <person name="Luo Z.H."/>
            <person name="Li M."/>
        </authorList>
    </citation>
    <scope>NUCLEOTIDE SEQUENCE [LARGE SCALE GENOMIC DNA]</scope>
    <source>
        <strain evidence="1">HyVt-76</strain>
    </source>
</reference>
<dbReference type="Proteomes" id="UP000886111">
    <property type="component" value="Unassembled WGS sequence"/>
</dbReference>
<dbReference type="SUPFAM" id="SSF56935">
    <property type="entry name" value="Porins"/>
    <property type="match status" value="1"/>
</dbReference>
<evidence type="ECO:0000313" key="1">
    <source>
        <dbReference type="EMBL" id="HHE55542.1"/>
    </source>
</evidence>
<proteinExistence type="predicted"/>
<sequence>MNKIKVLNGVIWIVLVLFLASLPVYAGDADRIGTAAGTQLLVPVGARDLAMAGSDIVFTTGVDAIYWNPAGLSNMQQKAAGMFSTVNIFGDIRVNYIAVGSTLGKFGHIGLSIKAFDFGDIPLTTVEDMDGSTGRTFSPTFSTIALTYSNKLTSTINVGINTKLVYESAPRVSATAVAFDIGLQYKNLAGIEGVSFGIVAKNIGSNMEYRGTGLMTQTQVDGRTEFIRRGASSDQLPASLEMGLSYNYKVMEDNFLIVSGTFCNNNVQNDDFRFGVEYNYKNFLALRGGYLYTMNTPSEEQLYTFSLGAGLQYKVGNTLLGLDYAFRDVQYFDASQMFTLHIGF</sequence>